<organism evidence="1">
    <name type="scientific">marine sediment metagenome</name>
    <dbReference type="NCBI Taxonomy" id="412755"/>
    <lineage>
        <taxon>unclassified sequences</taxon>
        <taxon>metagenomes</taxon>
        <taxon>ecological metagenomes</taxon>
    </lineage>
</organism>
<evidence type="ECO:0000313" key="1">
    <source>
        <dbReference type="EMBL" id="KKM77374.1"/>
    </source>
</evidence>
<dbReference type="AlphaFoldDB" id="A0A0F9K5K9"/>
<feature type="non-terminal residue" evidence="1">
    <location>
        <position position="43"/>
    </location>
</feature>
<comment type="caution">
    <text evidence="1">The sequence shown here is derived from an EMBL/GenBank/DDBJ whole genome shotgun (WGS) entry which is preliminary data.</text>
</comment>
<gene>
    <name evidence="1" type="ORF">LCGC14_1370630</name>
</gene>
<accession>A0A0F9K5K9</accession>
<name>A0A0F9K5K9_9ZZZZ</name>
<sequence>MYRRLENALRQVCSLTHGEVIALLNGQSPEAVCRIGGPEAAIR</sequence>
<protein>
    <submittedName>
        <fullName evidence="1">Uncharacterized protein</fullName>
    </submittedName>
</protein>
<dbReference type="EMBL" id="LAZR01008653">
    <property type="protein sequence ID" value="KKM77374.1"/>
    <property type="molecule type" value="Genomic_DNA"/>
</dbReference>
<proteinExistence type="predicted"/>
<reference evidence="1" key="1">
    <citation type="journal article" date="2015" name="Nature">
        <title>Complex archaea that bridge the gap between prokaryotes and eukaryotes.</title>
        <authorList>
            <person name="Spang A."/>
            <person name="Saw J.H."/>
            <person name="Jorgensen S.L."/>
            <person name="Zaremba-Niedzwiedzka K."/>
            <person name="Martijn J."/>
            <person name="Lind A.E."/>
            <person name="van Eijk R."/>
            <person name="Schleper C."/>
            <person name="Guy L."/>
            <person name="Ettema T.J."/>
        </authorList>
    </citation>
    <scope>NUCLEOTIDE SEQUENCE</scope>
</reference>